<dbReference type="Proteomes" id="UP000197065">
    <property type="component" value="Unassembled WGS sequence"/>
</dbReference>
<dbReference type="AlphaFoldDB" id="A0A212QSW8"/>
<evidence type="ECO:0000313" key="2">
    <source>
        <dbReference type="EMBL" id="SNB62709.1"/>
    </source>
</evidence>
<accession>A0A212QSW8</accession>
<keyword evidence="1" id="KW-0732">Signal</keyword>
<evidence type="ECO:0000313" key="3">
    <source>
        <dbReference type="Proteomes" id="UP000197065"/>
    </source>
</evidence>
<dbReference type="PROSITE" id="PS51257">
    <property type="entry name" value="PROKAR_LIPOPROTEIN"/>
    <property type="match status" value="1"/>
</dbReference>
<evidence type="ECO:0008006" key="4">
    <source>
        <dbReference type="Google" id="ProtNLM"/>
    </source>
</evidence>
<evidence type="ECO:0000256" key="1">
    <source>
        <dbReference type="SAM" id="SignalP"/>
    </source>
</evidence>
<feature type="signal peptide" evidence="1">
    <location>
        <begin position="1"/>
        <end position="26"/>
    </location>
</feature>
<proteinExistence type="predicted"/>
<keyword evidence="3" id="KW-1185">Reference proteome</keyword>
<feature type="chain" id="PRO_5012262093" description="Ig-like domain-containing protein" evidence="1">
    <location>
        <begin position="27"/>
        <end position="182"/>
    </location>
</feature>
<protein>
    <recommendedName>
        <fullName evidence="4">Ig-like domain-containing protein</fullName>
    </recommendedName>
</protein>
<sequence length="182" mass="19544">MRYGYCLHGPAQVSGLLAILLLTACANIGNSAGPAAQVQLTSALEYRAIDEELLRDPFVSMRVQLCEATGGSHCRTLRMPIDTLSALDSPGPVIAFITLHGLSGGLNLHVTCAVTAPNHEVTWSVDLPARTPDDFSPHLPFYRSTTIPSRAFERPGVYIVTVSTDHGGLTQTDLTILPEHEP</sequence>
<dbReference type="EMBL" id="FYEH01000003">
    <property type="protein sequence ID" value="SNB62709.1"/>
    <property type="molecule type" value="Genomic_DNA"/>
</dbReference>
<name>A0A212QSW8_9PROT</name>
<organism evidence="2 3">
    <name type="scientific">Arboricoccus pini</name>
    <dbReference type="NCBI Taxonomy" id="1963835"/>
    <lineage>
        <taxon>Bacteria</taxon>
        <taxon>Pseudomonadati</taxon>
        <taxon>Pseudomonadota</taxon>
        <taxon>Alphaproteobacteria</taxon>
        <taxon>Geminicoccales</taxon>
        <taxon>Geminicoccaceae</taxon>
        <taxon>Arboricoccus</taxon>
    </lineage>
</organism>
<reference evidence="2 3" key="1">
    <citation type="submission" date="2017-06" db="EMBL/GenBank/DDBJ databases">
        <authorList>
            <person name="Kim H.J."/>
            <person name="Triplett B.A."/>
        </authorList>
    </citation>
    <scope>NUCLEOTIDE SEQUENCE [LARGE SCALE GENOMIC DNA]</scope>
    <source>
        <strain evidence="2 3">B29T1</strain>
    </source>
</reference>
<gene>
    <name evidence="2" type="ORF">SAMN07250955_103170</name>
</gene>